<dbReference type="Gene3D" id="3.40.50.300">
    <property type="entry name" value="P-loop containing nucleotide triphosphate hydrolases"/>
    <property type="match status" value="1"/>
</dbReference>
<dbReference type="EMBL" id="CACTIH010005862">
    <property type="protein sequence ID" value="CAA3002637.1"/>
    <property type="molecule type" value="Genomic_DNA"/>
</dbReference>
<feature type="compositionally biased region" description="Basic and acidic residues" evidence="1">
    <location>
        <begin position="705"/>
        <end position="721"/>
    </location>
</feature>
<dbReference type="SUPFAM" id="SSF52540">
    <property type="entry name" value="P-loop containing nucleoside triphosphate hydrolases"/>
    <property type="match status" value="1"/>
</dbReference>
<organism evidence="2 3">
    <name type="scientific">Olea europaea subsp. europaea</name>
    <dbReference type="NCBI Taxonomy" id="158383"/>
    <lineage>
        <taxon>Eukaryota</taxon>
        <taxon>Viridiplantae</taxon>
        <taxon>Streptophyta</taxon>
        <taxon>Embryophyta</taxon>
        <taxon>Tracheophyta</taxon>
        <taxon>Spermatophyta</taxon>
        <taxon>Magnoliopsida</taxon>
        <taxon>eudicotyledons</taxon>
        <taxon>Gunneridae</taxon>
        <taxon>Pentapetalae</taxon>
        <taxon>asterids</taxon>
        <taxon>lamiids</taxon>
        <taxon>Lamiales</taxon>
        <taxon>Oleaceae</taxon>
        <taxon>Oleeae</taxon>
        <taxon>Olea</taxon>
    </lineage>
</organism>
<dbReference type="PANTHER" id="PTHR13413:SF0">
    <property type="entry name" value="YLP MOTIF-CONTAINING PROTEIN 1"/>
    <property type="match status" value="1"/>
</dbReference>
<dbReference type="Proteomes" id="UP000594638">
    <property type="component" value="Unassembled WGS sequence"/>
</dbReference>
<accession>A0A8S0TF98</accession>
<name>A0A8S0TF98_OLEEU</name>
<gene>
    <name evidence="2" type="ORF">OLEA9_A071259</name>
</gene>
<proteinExistence type="predicted"/>
<feature type="region of interest" description="Disordered" evidence="1">
    <location>
        <begin position="705"/>
        <end position="734"/>
    </location>
</feature>
<dbReference type="GO" id="GO:0032204">
    <property type="term" value="P:regulation of telomere maintenance"/>
    <property type="evidence" value="ECO:0007669"/>
    <property type="project" value="TreeGrafter"/>
</dbReference>
<dbReference type="Gramene" id="OE9A071259T1">
    <property type="protein sequence ID" value="OE9A071259C1"/>
    <property type="gene ID" value="OE9A071259"/>
</dbReference>
<sequence length="765" mass="86553">MDHPWRPRIPPGNLCPICSNSHFPFCPPPFPDFTRPPHKFPPPPPQYSDQFYHRPPPPRPLPLQQPYDPFVDHHGGPTMNSYPPQQRIWNGNSNFNGDPYGNMHPGYDFNSGQVGVKKIRFENSGPPPGPYSLRILAEDERRLKLIHDHGAASHNLGTNYESGYNISGNDFESDFRDLEFGRFERNGGVYSLESDLNMKRKRAEENFEYRHSENNKNSYSRTGSDLIQSRAYGTNGHEADGYNDALYKEQGSFSLGGREFDNHFPQSCTKQQYLMEPKPAHYSLSNLSGVNMGPIQDSQVFSGQPPLPNSPPPPLPMEQPVRHLSERVVSSAAGTSSLFPIRVESAGSLQPSKTAVSEAFSSGAMYYPDNDNLNSSCYPNEEVHAMQMAPSQTILGESEQFPPQHLSSDEPKVIDASHILKYPHRTTRPDHIVVILRGLPGSGKSYMAKMLRDLEVENGGSAPRIHSMDDYFMTEVEKVEESEGSKPFGSVRGKKTVTKKVMEYCYEPEVEEAYRSSMLKAFKKTLDEGIFSFVIVDDRNLRVADFAQFWATAKRSGYEVYLLEATYRDPVGCAARNVHGFSHSDIQKMANQWEEAPSLYMKLDIKSLLHGDDLEENGIQEASLRLLNLSLVYSSCQMLNLGPSKDDQKWDTMEDRPMEEVKELRKSKWSNDLDEDDVKKTEAARGNLNALSGLIQSYSKEGKSVRWADKKSNPLPEEEKLSSQSSVESKRQTIFQEQLRAEHESFRAVFDKRRQRIGGLDLDEE</sequence>
<dbReference type="PANTHER" id="PTHR13413">
    <property type="entry name" value="YLP MOTIF CONTAINING PROTEIN NUCLEAR PROTEIN ZAP"/>
    <property type="match status" value="1"/>
</dbReference>
<dbReference type="OrthoDB" id="513595at2759"/>
<evidence type="ECO:0000256" key="1">
    <source>
        <dbReference type="SAM" id="MobiDB-lite"/>
    </source>
</evidence>
<dbReference type="AlphaFoldDB" id="A0A8S0TF98"/>
<dbReference type="GO" id="GO:0005634">
    <property type="term" value="C:nucleus"/>
    <property type="evidence" value="ECO:0007669"/>
    <property type="project" value="InterPro"/>
</dbReference>
<reference evidence="2 3" key="1">
    <citation type="submission" date="2019-12" db="EMBL/GenBank/DDBJ databases">
        <authorList>
            <person name="Alioto T."/>
            <person name="Alioto T."/>
            <person name="Gomez Garrido J."/>
        </authorList>
    </citation>
    <scope>NUCLEOTIDE SEQUENCE [LARGE SCALE GENOMIC DNA]</scope>
</reference>
<evidence type="ECO:0008006" key="4">
    <source>
        <dbReference type="Google" id="ProtNLM"/>
    </source>
</evidence>
<evidence type="ECO:0000313" key="3">
    <source>
        <dbReference type="Proteomes" id="UP000594638"/>
    </source>
</evidence>
<dbReference type="InterPro" id="IPR026314">
    <property type="entry name" value="YLP_motif_con_p1"/>
</dbReference>
<keyword evidence="3" id="KW-1185">Reference proteome</keyword>
<protein>
    <recommendedName>
        <fullName evidence="4">YLP motif-containing protein 1</fullName>
    </recommendedName>
</protein>
<evidence type="ECO:0000313" key="2">
    <source>
        <dbReference type="EMBL" id="CAA3002637.1"/>
    </source>
</evidence>
<dbReference type="FunFam" id="3.40.50.300:FF:000978">
    <property type="entry name" value="YLP motif-containing protein 1 isoform X3"/>
    <property type="match status" value="1"/>
</dbReference>
<feature type="compositionally biased region" description="Polar residues" evidence="1">
    <location>
        <begin position="722"/>
        <end position="734"/>
    </location>
</feature>
<feature type="region of interest" description="Disordered" evidence="1">
    <location>
        <begin position="644"/>
        <end position="666"/>
    </location>
</feature>
<dbReference type="InterPro" id="IPR027417">
    <property type="entry name" value="P-loop_NTPase"/>
</dbReference>
<comment type="caution">
    <text evidence="2">The sequence shown here is derived from an EMBL/GenBank/DDBJ whole genome shotgun (WGS) entry which is preliminary data.</text>
</comment>